<evidence type="ECO:0000313" key="2">
    <source>
        <dbReference type="Proteomes" id="UP000831785"/>
    </source>
</evidence>
<protein>
    <submittedName>
        <fullName evidence="1">Uncharacterized protein</fullName>
    </submittedName>
</protein>
<keyword evidence="2" id="KW-1185">Reference proteome</keyword>
<proteinExistence type="predicted"/>
<reference evidence="1 2" key="1">
    <citation type="submission" date="2022-04" db="EMBL/GenBank/DDBJ databases">
        <title>Hymenobacter sp. isolated from the air.</title>
        <authorList>
            <person name="Won M."/>
            <person name="Lee C.-M."/>
            <person name="Woen H.-Y."/>
            <person name="Kwon S.-W."/>
        </authorList>
    </citation>
    <scope>NUCLEOTIDE SEQUENCE [LARGE SCALE GENOMIC DNA]</scope>
    <source>
        <strain evidence="2">5116 S-27</strain>
    </source>
</reference>
<organism evidence="1 2">
    <name type="scientific">Hymenobacter cellulosivorans</name>
    <dbReference type="NCBI Taxonomy" id="2932249"/>
    <lineage>
        <taxon>Bacteria</taxon>
        <taxon>Pseudomonadati</taxon>
        <taxon>Bacteroidota</taxon>
        <taxon>Cytophagia</taxon>
        <taxon>Cytophagales</taxon>
        <taxon>Hymenobacteraceae</taxon>
        <taxon>Hymenobacter</taxon>
    </lineage>
</organism>
<sequence length="56" mass="6507">MQGYTYVRPSRREEHPTYYSVAEEKFVDQPNALPCRSSLGFSVLYNRAEDHFGHIG</sequence>
<dbReference type="Proteomes" id="UP000831785">
    <property type="component" value="Chromosome"/>
</dbReference>
<name>A0ABY4FA81_9BACT</name>
<accession>A0ABY4FA81</accession>
<dbReference type="EMBL" id="CP095049">
    <property type="protein sequence ID" value="UOQ53574.1"/>
    <property type="molecule type" value="Genomic_DNA"/>
</dbReference>
<dbReference type="RefSeq" id="WP_244719021.1">
    <property type="nucleotide sequence ID" value="NZ_CP095049.1"/>
</dbReference>
<evidence type="ECO:0000313" key="1">
    <source>
        <dbReference type="EMBL" id="UOQ53574.1"/>
    </source>
</evidence>
<gene>
    <name evidence="1" type="ORF">MUN80_02175</name>
</gene>